<gene>
    <name evidence="2" type="ORF">DIR46_22030</name>
</gene>
<evidence type="ECO:0000256" key="1">
    <source>
        <dbReference type="SAM" id="SignalP"/>
    </source>
</evidence>
<feature type="chain" id="PRO_5015739986" evidence="1">
    <location>
        <begin position="29"/>
        <end position="169"/>
    </location>
</feature>
<dbReference type="KEGG" id="mtim:DIR46_22030"/>
<organism evidence="2 3">
    <name type="scientific">Massilia oculi</name>
    <dbReference type="NCBI Taxonomy" id="945844"/>
    <lineage>
        <taxon>Bacteria</taxon>
        <taxon>Pseudomonadati</taxon>
        <taxon>Pseudomonadota</taxon>
        <taxon>Betaproteobacteria</taxon>
        <taxon>Burkholderiales</taxon>
        <taxon>Oxalobacteraceae</taxon>
        <taxon>Telluria group</taxon>
        <taxon>Massilia</taxon>
    </lineage>
</organism>
<dbReference type="AlphaFoldDB" id="A0A2S2DNH3"/>
<proteinExistence type="predicted"/>
<accession>A0A2S2DNH3</accession>
<evidence type="ECO:0000313" key="3">
    <source>
        <dbReference type="Proteomes" id="UP000245820"/>
    </source>
</evidence>
<evidence type="ECO:0000313" key="2">
    <source>
        <dbReference type="EMBL" id="AWL06851.1"/>
    </source>
</evidence>
<feature type="signal peptide" evidence="1">
    <location>
        <begin position="1"/>
        <end position="28"/>
    </location>
</feature>
<dbReference type="RefSeq" id="WP_109347155.1">
    <property type="nucleotide sequence ID" value="NZ_CP029343.1"/>
</dbReference>
<sequence>MKQPHPLRIFQHLSLALLCAGRAMPASATPPLQDRFVLGSNQGYIVPSACCWMPVPESMRLLELKLNEACTAIGGPVGVFEQREGKLWLTGFETCGRKIALGEVYAGREEPALADWLSGTFTTRLGVPCRAFGGRPVLALEQKLTVDEGVVTEVTEKYLDHSACRNHAE</sequence>
<protein>
    <submittedName>
        <fullName evidence="2">Uncharacterized protein</fullName>
    </submittedName>
</protein>
<dbReference type="EMBL" id="CP029343">
    <property type="protein sequence ID" value="AWL06851.1"/>
    <property type="molecule type" value="Genomic_DNA"/>
</dbReference>
<keyword evidence="1" id="KW-0732">Signal</keyword>
<dbReference type="OrthoDB" id="8779121at2"/>
<reference evidence="2 3" key="1">
    <citation type="submission" date="2018-05" db="EMBL/GenBank/DDBJ databases">
        <title>Complete genome sequence of Massilia oculi sp. nov. CCUG 43427T (=DSM 26321T), the type strain of M. oculi, and comparison with genome sequences of other Massilia strains.</title>
        <authorList>
            <person name="Zhu B."/>
        </authorList>
    </citation>
    <scope>NUCLEOTIDE SEQUENCE [LARGE SCALE GENOMIC DNA]</scope>
    <source>
        <strain evidence="2 3">CCUG 43427</strain>
    </source>
</reference>
<name>A0A2S2DNH3_9BURK</name>
<keyword evidence="3" id="KW-1185">Reference proteome</keyword>
<dbReference type="Proteomes" id="UP000245820">
    <property type="component" value="Chromosome"/>
</dbReference>